<keyword evidence="3" id="KW-1185">Reference proteome</keyword>
<proteinExistence type="predicted"/>
<organism evidence="2 3">
    <name type="scientific">Ilyodon furcidens</name>
    <name type="common">goldbreast splitfin</name>
    <dbReference type="NCBI Taxonomy" id="33524"/>
    <lineage>
        <taxon>Eukaryota</taxon>
        <taxon>Metazoa</taxon>
        <taxon>Chordata</taxon>
        <taxon>Craniata</taxon>
        <taxon>Vertebrata</taxon>
        <taxon>Euteleostomi</taxon>
        <taxon>Actinopterygii</taxon>
        <taxon>Neopterygii</taxon>
        <taxon>Teleostei</taxon>
        <taxon>Neoteleostei</taxon>
        <taxon>Acanthomorphata</taxon>
        <taxon>Ovalentaria</taxon>
        <taxon>Atherinomorphae</taxon>
        <taxon>Cyprinodontiformes</taxon>
        <taxon>Goodeidae</taxon>
        <taxon>Ilyodon</taxon>
    </lineage>
</organism>
<evidence type="ECO:0000313" key="2">
    <source>
        <dbReference type="EMBL" id="MEQ2238806.1"/>
    </source>
</evidence>
<gene>
    <name evidence="2" type="ORF">ILYODFUR_037085</name>
</gene>
<feature type="compositionally biased region" description="Gly residues" evidence="1">
    <location>
        <begin position="52"/>
        <end position="64"/>
    </location>
</feature>
<reference evidence="2 3" key="1">
    <citation type="submission" date="2021-06" db="EMBL/GenBank/DDBJ databases">
        <authorList>
            <person name="Palmer J.M."/>
        </authorList>
    </citation>
    <scope>NUCLEOTIDE SEQUENCE [LARGE SCALE GENOMIC DNA]</scope>
    <source>
        <strain evidence="3">if_2019</strain>
        <tissue evidence="2">Muscle</tissue>
    </source>
</reference>
<feature type="region of interest" description="Disordered" evidence="1">
    <location>
        <begin position="51"/>
        <end position="70"/>
    </location>
</feature>
<dbReference type="Proteomes" id="UP001482620">
    <property type="component" value="Unassembled WGS sequence"/>
</dbReference>
<name>A0ABV0U3N3_9TELE</name>
<evidence type="ECO:0000256" key="1">
    <source>
        <dbReference type="SAM" id="MobiDB-lite"/>
    </source>
</evidence>
<protein>
    <submittedName>
        <fullName evidence="2">Uncharacterized protein</fullName>
    </submittedName>
</protein>
<accession>A0ABV0U3N3</accession>
<dbReference type="EMBL" id="JAHRIQ010054270">
    <property type="protein sequence ID" value="MEQ2238806.1"/>
    <property type="molecule type" value="Genomic_DNA"/>
</dbReference>
<evidence type="ECO:0000313" key="3">
    <source>
        <dbReference type="Proteomes" id="UP001482620"/>
    </source>
</evidence>
<comment type="caution">
    <text evidence="2">The sequence shown here is derived from an EMBL/GenBank/DDBJ whole genome shotgun (WGS) entry which is preliminary data.</text>
</comment>
<sequence>MFPSYLGPYQLTTAVVPARMLEVLGGSLHPSGWLLPALGQWRDHFPGSPCKAGGGSVSGSGGGSVPSSCSVPLRPGLLKEKKREIIRLVPRVWSWSFHQKQSVDHHPKLL</sequence>